<dbReference type="Pfam" id="PF13573">
    <property type="entry name" value="SprB"/>
    <property type="match status" value="1"/>
</dbReference>
<comment type="caution">
    <text evidence="1">The sequence shown here is derived from an EMBL/GenBank/DDBJ whole genome shotgun (WGS) entry which is preliminary data.</text>
</comment>
<dbReference type="InterPro" id="IPR049804">
    <property type="entry name" value="Choice_anch_L"/>
</dbReference>
<name>A0A7K3WTG3_9FLAO</name>
<keyword evidence="2" id="KW-1185">Reference proteome</keyword>
<protein>
    <submittedName>
        <fullName evidence="1">Gliding motility-associated C-terminal domain-containing protein</fullName>
    </submittedName>
</protein>
<dbReference type="InterPro" id="IPR025667">
    <property type="entry name" value="SprB_repeat"/>
</dbReference>
<dbReference type="RefSeq" id="WP_163286158.1">
    <property type="nucleotide sequence ID" value="NZ_JAAGVY010000032.1"/>
</dbReference>
<accession>A0A7K3WTG3</accession>
<reference evidence="1 2" key="1">
    <citation type="submission" date="2020-02" db="EMBL/GenBank/DDBJ databases">
        <title>Out from the shadows clarifying the taxonomy of the family Cryomorphaceae and related taxa by utilizing the GTDB taxonomic framework.</title>
        <authorList>
            <person name="Bowman J.P."/>
        </authorList>
    </citation>
    <scope>NUCLEOTIDE SEQUENCE [LARGE SCALE GENOMIC DNA]</scope>
    <source>
        <strain evidence="1 2">QSSC 1-22</strain>
    </source>
</reference>
<dbReference type="NCBIfam" id="NF038133">
    <property type="entry name" value="choice_anch_L"/>
    <property type="match status" value="1"/>
</dbReference>
<evidence type="ECO:0000313" key="2">
    <source>
        <dbReference type="Proteomes" id="UP000486602"/>
    </source>
</evidence>
<dbReference type="NCBIfam" id="TIGR04131">
    <property type="entry name" value="Bac_Flav_CTERM"/>
    <property type="match status" value="1"/>
</dbReference>
<dbReference type="Proteomes" id="UP000486602">
    <property type="component" value="Unassembled WGS sequence"/>
</dbReference>
<dbReference type="AlphaFoldDB" id="A0A7K3WTG3"/>
<proteinExistence type="predicted"/>
<dbReference type="EMBL" id="JAAGVY010000032">
    <property type="protein sequence ID" value="NEN24766.1"/>
    <property type="molecule type" value="Genomic_DNA"/>
</dbReference>
<dbReference type="Pfam" id="PF13585">
    <property type="entry name" value="CHU_C"/>
    <property type="match status" value="1"/>
</dbReference>
<gene>
    <name evidence="1" type="ORF">G3O08_14770</name>
</gene>
<dbReference type="InterPro" id="IPR026341">
    <property type="entry name" value="T9SS_type_B"/>
</dbReference>
<sequence>MTIENNLTAGQVINDILLGAGIEAEDITINGLPDNTLSTQLGVFDAVNSNLGLSRGIILATGGVTVAESPNDYPTAFVAIAESDQLDIEPDLEQIMSPANLKDVGVVEFDFTAQGDTLRFKYVFASEEYNEHVCSPYNDAFGFFISGPGIVGNPNYANAAKNVALIPNTNVPVAINTVNRGVPGEFGNMATCNAASPNWQANHIYFVDNENNPSPNATQFDGFTVPFLVEIPVICGETYHIKMAIADASDRKNDSAVFIEAGSFTSTPPLIADLEIINPDLEGRPIEGCSTYRFTLSRADSSRSKTYYIRSEGLSNPTEIIPGLPDSITLYSQDGIKSFDVEIENDLQNSGLRNFQILFIEPEACSLDSSITTLAMSVFDNPALEVSYNPDITLNCVESGEIDIAVSGGQPAYEIQWNNTDYEGFNFTVSPENNLSLSANISDFCGVNQQEIQINVSRQEYPLLNVGVPEAVSYNCVNPVVINPIVEGGFGEYSYQWIQNGNLIHTGLTFNQIVTSDAPITLVVSDLCVPDLSRTILVAQETSPLTLDLGEDLSGACNTNFAIVPQIEGGFGEMNYLWKVNNQVFSNSPSLISEFSATSVISLTIMDACGTQNFDELTVYIQTQPLSVSMTSDTALCKNERLVLNPILSGGHGDRTYFWNGQESISSIYSAILSANTVLRFRVEDKCGYSIEKICEVEIKDVVAHFEFDYENQFRPIINYSTKNSWYDWFFANGDGSNHFEPLMEYDALKGGTTTLLVRNEIGCEAETRRKYDPPFRVFLPNAFTPDGDGKNNIFKAEGQYVDSFELMVFNRWGKMIFKTNDFTKGWNGEGADENYSGEANVYTYRYRAEDAFGRVDEGSGTVHLLR</sequence>
<organism evidence="1 2">
    <name type="scientific">Cryomorpha ignava</name>
    <dbReference type="NCBI Taxonomy" id="101383"/>
    <lineage>
        <taxon>Bacteria</taxon>
        <taxon>Pseudomonadati</taxon>
        <taxon>Bacteroidota</taxon>
        <taxon>Flavobacteriia</taxon>
        <taxon>Flavobacteriales</taxon>
        <taxon>Cryomorphaceae</taxon>
        <taxon>Cryomorpha</taxon>
    </lineage>
</organism>
<evidence type="ECO:0000313" key="1">
    <source>
        <dbReference type="EMBL" id="NEN24766.1"/>
    </source>
</evidence>